<name>A0A8J8B9L5_9RHOB</name>
<organism evidence="2 3">
    <name type="scientific">Thetidibacter halocola</name>
    <dbReference type="NCBI Taxonomy" id="2827239"/>
    <lineage>
        <taxon>Bacteria</taxon>
        <taxon>Pseudomonadati</taxon>
        <taxon>Pseudomonadota</taxon>
        <taxon>Alphaproteobacteria</taxon>
        <taxon>Rhodobacterales</taxon>
        <taxon>Roseobacteraceae</taxon>
        <taxon>Thetidibacter</taxon>
    </lineage>
</organism>
<dbReference type="Gene3D" id="3.10.180.10">
    <property type="entry name" value="2,3-Dihydroxybiphenyl 1,2-Dioxygenase, domain 1"/>
    <property type="match status" value="1"/>
</dbReference>
<dbReference type="EMBL" id="JAGTUU010000007">
    <property type="protein sequence ID" value="MBS0125974.1"/>
    <property type="molecule type" value="Genomic_DNA"/>
</dbReference>
<proteinExistence type="predicted"/>
<dbReference type="PANTHER" id="PTHR21366">
    <property type="entry name" value="GLYOXALASE FAMILY PROTEIN"/>
    <property type="match status" value="1"/>
</dbReference>
<dbReference type="PROSITE" id="PS51819">
    <property type="entry name" value="VOC"/>
    <property type="match status" value="1"/>
</dbReference>
<dbReference type="InterPro" id="IPR029068">
    <property type="entry name" value="Glyas_Bleomycin-R_OHBP_Dase"/>
</dbReference>
<evidence type="ECO:0000259" key="1">
    <source>
        <dbReference type="PROSITE" id="PS51819"/>
    </source>
</evidence>
<dbReference type="InterPro" id="IPR037523">
    <property type="entry name" value="VOC_core"/>
</dbReference>
<dbReference type="CDD" id="cd06587">
    <property type="entry name" value="VOC"/>
    <property type="match status" value="1"/>
</dbReference>
<feature type="domain" description="VOC" evidence="1">
    <location>
        <begin position="10"/>
        <end position="143"/>
    </location>
</feature>
<reference evidence="2" key="1">
    <citation type="submission" date="2021-04" db="EMBL/GenBank/DDBJ databases">
        <authorList>
            <person name="Yoon J."/>
        </authorList>
    </citation>
    <scope>NUCLEOTIDE SEQUENCE</scope>
    <source>
        <strain evidence="2">KMU-90</strain>
    </source>
</reference>
<dbReference type="InterPro" id="IPR004360">
    <property type="entry name" value="Glyas_Fos-R_dOase_dom"/>
</dbReference>
<evidence type="ECO:0000313" key="2">
    <source>
        <dbReference type="EMBL" id="MBS0125974.1"/>
    </source>
</evidence>
<sequence>MSQRGFIVRALGEIAIRCIDLEGMVAFYRDVIGLEPFNDPDNGRIVFLRISEGFDGHTAVLALFRHDIEDAGRTRGGKLPPRTGPGSSLHHIALSLPWDEQDAVIAWYEKLGRDHSVETFDWVGWRGVFTFDPDGNTVELVAKDPRWVASSGAMPEPQGQ</sequence>
<accession>A0A8J8B9L5</accession>
<gene>
    <name evidence="2" type="ORF">KB874_17960</name>
</gene>
<protein>
    <submittedName>
        <fullName evidence="2">VOC family protein</fullName>
    </submittedName>
</protein>
<comment type="caution">
    <text evidence="2">The sequence shown here is derived from an EMBL/GenBank/DDBJ whole genome shotgun (WGS) entry which is preliminary data.</text>
</comment>
<dbReference type="SUPFAM" id="SSF54593">
    <property type="entry name" value="Glyoxalase/Bleomycin resistance protein/Dihydroxybiphenyl dioxygenase"/>
    <property type="match status" value="1"/>
</dbReference>
<dbReference type="RefSeq" id="WP_212537935.1">
    <property type="nucleotide sequence ID" value="NZ_JAGTUU010000007.1"/>
</dbReference>
<keyword evidence="3" id="KW-1185">Reference proteome</keyword>
<dbReference type="AlphaFoldDB" id="A0A8J8B9L5"/>
<dbReference type="InterPro" id="IPR050383">
    <property type="entry name" value="GlyoxalaseI/FosfomycinResist"/>
</dbReference>
<evidence type="ECO:0000313" key="3">
    <source>
        <dbReference type="Proteomes" id="UP000681356"/>
    </source>
</evidence>
<dbReference type="Pfam" id="PF00903">
    <property type="entry name" value="Glyoxalase"/>
    <property type="match status" value="1"/>
</dbReference>
<dbReference type="Proteomes" id="UP000681356">
    <property type="component" value="Unassembled WGS sequence"/>
</dbReference>